<reference evidence="1 2" key="1">
    <citation type="submission" date="2020-08" db="EMBL/GenBank/DDBJ databases">
        <title>Genomic Encyclopedia of Type Strains, Phase IV (KMG-IV): sequencing the most valuable type-strain genomes for metagenomic binning, comparative biology and taxonomic classification.</title>
        <authorList>
            <person name="Goeker M."/>
        </authorList>
    </citation>
    <scope>NUCLEOTIDE SEQUENCE [LARGE SCALE GENOMIC DNA]</scope>
    <source>
        <strain evidence="1 2">YIM 65646</strain>
    </source>
</reference>
<dbReference type="InterPro" id="IPR036390">
    <property type="entry name" value="WH_DNA-bd_sf"/>
</dbReference>
<gene>
    <name evidence="1" type="ORF">HNR73_005418</name>
</gene>
<dbReference type="Proteomes" id="UP000548476">
    <property type="component" value="Unassembled WGS sequence"/>
</dbReference>
<name>A0A841FVI4_9ACTN</name>
<keyword evidence="2" id="KW-1185">Reference proteome</keyword>
<sequence>MERKPIGYWLKHLDNLITTSFDEVFGRRGLGRRHWQVLTSLTRGPASHDELSRRLTPFWEEGAMTLDETTGLLLDRGWIAREDDGYRLTEDGRAVQAALRAESDATRDLLTANMTTDDYDTVVDGLARMAANLESRPAPTP</sequence>
<comment type="caution">
    <text evidence="1">The sequence shown here is derived from an EMBL/GenBank/DDBJ whole genome shotgun (WGS) entry which is preliminary data.</text>
</comment>
<evidence type="ECO:0000313" key="1">
    <source>
        <dbReference type="EMBL" id="MBB6037542.1"/>
    </source>
</evidence>
<dbReference type="RefSeq" id="WP_184790352.1">
    <property type="nucleotide sequence ID" value="NZ_BONT01000085.1"/>
</dbReference>
<dbReference type="AlphaFoldDB" id="A0A841FVI4"/>
<dbReference type="InterPro" id="IPR036388">
    <property type="entry name" value="WH-like_DNA-bd_sf"/>
</dbReference>
<protein>
    <submittedName>
        <fullName evidence="1">DNA-binding PadR family transcriptional regulator</fullName>
    </submittedName>
</protein>
<dbReference type="Gene3D" id="1.10.10.10">
    <property type="entry name" value="Winged helix-like DNA-binding domain superfamily/Winged helix DNA-binding domain"/>
    <property type="match status" value="1"/>
</dbReference>
<organism evidence="1 2">
    <name type="scientific">Phytomonospora endophytica</name>
    <dbReference type="NCBI Taxonomy" id="714109"/>
    <lineage>
        <taxon>Bacteria</taxon>
        <taxon>Bacillati</taxon>
        <taxon>Actinomycetota</taxon>
        <taxon>Actinomycetes</taxon>
        <taxon>Micromonosporales</taxon>
        <taxon>Micromonosporaceae</taxon>
        <taxon>Phytomonospora</taxon>
    </lineage>
</organism>
<dbReference type="EMBL" id="JACHGT010000012">
    <property type="protein sequence ID" value="MBB6037542.1"/>
    <property type="molecule type" value="Genomic_DNA"/>
</dbReference>
<evidence type="ECO:0000313" key="2">
    <source>
        <dbReference type="Proteomes" id="UP000548476"/>
    </source>
</evidence>
<keyword evidence="1" id="KW-0238">DNA-binding</keyword>
<dbReference type="GO" id="GO:0003677">
    <property type="term" value="F:DNA binding"/>
    <property type="evidence" value="ECO:0007669"/>
    <property type="project" value="UniProtKB-KW"/>
</dbReference>
<accession>A0A841FVI4</accession>
<proteinExistence type="predicted"/>
<dbReference type="SUPFAM" id="SSF46785">
    <property type="entry name" value="Winged helix' DNA-binding domain"/>
    <property type="match status" value="1"/>
</dbReference>